<accession>A6DQY9</accession>
<dbReference type="Gene3D" id="2.60.120.10">
    <property type="entry name" value="Jelly Rolls"/>
    <property type="match status" value="1"/>
</dbReference>
<dbReference type="AlphaFoldDB" id="A6DQY9"/>
<dbReference type="InterPro" id="IPR018060">
    <property type="entry name" value="HTH_AraC"/>
</dbReference>
<keyword evidence="2 5" id="KW-0238">DNA-binding</keyword>
<name>A6DQY9_9BACT</name>
<dbReference type="InterPro" id="IPR009057">
    <property type="entry name" value="Homeodomain-like_sf"/>
</dbReference>
<keyword evidence="1" id="KW-0805">Transcription regulation</keyword>
<keyword evidence="6" id="KW-1185">Reference proteome</keyword>
<evidence type="ECO:0000256" key="2">
    <source>
        <dbReference type="ARBA" id="ARBA00023125"/>
    </source>
</evidence>
<dbReference type="Proteomes" id="UP000004947">
    <property type="component" value="Unassembled WGS sequence"/>
</dbReference>
<dbReference type="PRINTS" id="PR00032">
    <property type="entry name" value="HTHARAC"/>
</dbReference>
<dbReference type="eggNOG" id="COG2207">
    <property type="taxonomic scope" value="Bacteria"/>
</dbReference>
<dbReference type="SUPFAM" id="SSF46689">
    <property type="entry name" value="Homeodomain-like"/>
    <property type="match status" value="1"/>
</dbReference>
<sequence>MSIQKVNQGELKIKVPLETKLLQRIPGTEFHCHHEVFIQLSGSNEFSFPDSKILMQSGDIMIVPAQLSHKESKFGEDHFKHFVIMLYPNIMQLHFSDDRFCPNNIRLYNYKKHSLLNSMVYNYIEQERNQSTYSSSLKMSQQNFILSSILDIITHSKPQKDLGNAKVEQVKKLVRTMYSNASLNIPKLASLVECNPDYLSHLFNKESKEHLSKYIRRIRLEAAREQLQSTQLSISEVAWSCGFENPSYFSQQFKKLYNHSPKDLRETPDRTFTPE</sequence>
<comment type="caution">
    <text evidence="5">The sequence shown here is derived from an EMBL/GenBank/DDBJ whole genome shotgun (WGS) entry which is preliminary data.</text>
</comment>
<gene>
    <name evidence="5" type="ORF">LNTAR_19617</name>
</gene>
<reference evidence="5 6" key="1">
    <citation type="journal article" date="2010" name="J. Bacteriol.">
        <title>Genome sequence of Lentisphaera araneosa HTCC2155T, the type species of the order Lentisphaerales in the phylum Lentisphaerae.</title>
        <authorList>
            <person name="Thrash J.C."/>
            <person name="Cho J.C."/>
            <person name="Vergin K.L."/>
            <person name="Morris R.M."/>
            <person name="Giovannoni S.J."/>
        </authorList>
    </citation>
    <scope>NUCLEOTIDE SEQUENCE [LARGE SCALE GENOMIC DNA]</scope>
    <source>
        <strain evidence="5 6">HTCC2155</strain>
    </source>
</reference>
<evidence type="ECO:0000259" key="4">
    <source>
        <dbReference type="PROSITE" id="PS01124"/>
    </source>
</evidence>
<keyword evidence="3" id="KW-0804">Transcription</keyword>
<dbReference type="EMBL" id="ABCK01000021">
    <property type="protein sequence ID" value="EDM26039.1"/>
    <property type="molecule type" value="Genomic_DNA"/>
</dbReference>
<dbReference type="Pfam" id="PF12833">
    <property type="entry name" value="HTH_18"/>
    <property type="match status" value="1"/>
</dbReference>
<feature type="domain" description="HTH araC/xylS-type" evidence="4">
    <location>
        <begin position="168"/>
        <end position="267"/>
    </location>
</feature>
<evidence type="ECO:0000256" key="3">
    <source>
        <dbReference type="ARBA" id="ARBA00023163"/>
    </source>
</evidence>
<organism evidence="5 6">
    <name type="scientific">Lentisphaera araneosa HTCC2155</name>
    <dbReference type="NCBI Taxonomy" id="313628"/>
    <lineage>
        <taxon>Bacteria</taxon>
        <taxon>Pseudomonadati</taxon>
        <taxon>Lentisphaerota</taxon>
        <taxon>Lentisphaeria</taxon>
        <taxon>Lentisphaerales</taxon>
        <taxon>Lentisphaeraceae</taxon>
        <taxon>Lentisphaera</taxon>
    </lineage>
</organism>
<dbReference type="CDD" id="cd02208">
    <property type="entry name" value="cupin_RmlC-like"/>
    <property type="match status" value="1"/>
</dbReference>
<dbReference type="InterPro" id="IPR020449">
    <property type="entry name" value="Tscrpt_reg_AraC-type_HTH"/>
</dbReference>
<dbReference type="GO" id="GO:0043565">
    <property type="term" value="F:sequence-specific DNA binding"/>
    <property type="evidence" value="ECO:0007669"/>
    <property type="project" value="InterPro"/>
</dbReference>
<dbReference type="PROSITE" id="PS00041">
    <property type="entry name" value="HTH_ARAC_FAMILY_1"/>
    <property type="match status" value="1"/>
</dbReference>
<dbReference type="InterPro" id="IPR011051">
    <property type="entry name" value="RmlC_Cupin_sf"/>
</dbReference>
<proteinExistence type="predicted"/>
<dbReference type="InterPro" id="IPR018062">
    <property type="entry name" value="HTH_AraC-typ_CS"/>
</dbReference>
<evidence type="ECO:0000313" key="5">
    <source>
        <dbReference type="EMBL" id="EDM26039.1"/>
    </source>
</evidence>
<dbReference type="STRING" id="313628.LNTAR_19617"/>
<dbReference type="PROSITE" id="PS01124">
    <property type="entry name" value="HTH_ARAC_FAMILY_2"/>
    <property type="match status" value="1"/>
</dbReference>
<dbReference type="Gene3D" id="1.10.10.60">
    <property type="entry name" value="Homeodomain-like"/>
    <property type="match status" value="2"/>
</dbReference>
<evidence type="ECO:0000256" key="1">
    <source>
        <dbReference type="ARBA" id="ARBA00023015"/>
    </source>
</evidence>
<dbReference type="GO" id="GO:0003700">
    <property type="term" value="F:DNA-binding transcription factor activity"/>
    <property type="evidence" value="ECO:0007669"/>
    <property type="project" value="InterPro"/>
</dbReference>
<protein>
    <submittedName>
        <fullName evidence="5">DNA-binding response regulator, AraC family protein</fullName>
    </submittedName>
</protein>
<dbReference type="InterPro" id="IPR014710">
    <property type="entry name" value="RmlC-like_jellyroll"/>
</dbReference>
<dbReference type="SMART" id="SM00342">
    <property type="entry name" value="HTH_ARAC"/>
    <property type="match status" value="1"/>
</dbReference>
<dbReference type="PANTHER" id="PTHR43280:SF2">
    <property type="entry name" value="HTH-TYPE TRANSCRIPTIONAL REGULATOR EXSA"/>
    <property type="match status" value="1"/>
</dbReference>
<dbReference type="SUPFAM" id="SSF51182">
    <property type="entry name" value="RmlC-like cupins"/>
    <property type="match status" value="1"/>
</dbReference>
<dbReference type="PANTHER" id="PTHR43280">
    <property type="entry name" value="ARAC-FAMILY TRANSCRIPTIONAL REGULATOR"/>
    <property type="match status" value="1"/>
</dbReference>
<evidence type="ECO:0000313" key="6">
    <source>
        <dbReference type="Proteomes" id="UP000004947"/>
    </source>
</evidence>